<organism evidence="6 7">
    <name type="scientific">Hypothenemus hampei</name>
    <name type="common">Coffee berry borer</name>
    <dbReference type="NCBI Taxonomy" id="57062"/>
    <lineage>
        <taxon>Eukaryota</taxon>
        <taxon>Metazoa</taxon>
        <taxon>Ecdysozoa</taxon>
        <taxon>Arthropoda</taxon>
        <taxon>Hexapoda</taxon>
        <taxon>Insecta</taxon>
        <taxon>Pterygota</taxon>
        <taxon>Neoptera</taxon>
        <taxon>Endopterygota</taxon>
        <taxon>Coleoptera</taxon>
        <taxon>Polyphaga</taxon>
        <taxon>Cucujiformia</taxon>
        <taxon>Curculionidae</taxon>
        <taxon>Scolytinae</taxon>
        <taxon>Hypothenemus</taxon>
    </lineage>
</organism>
<dbReference type="Gene3D" id="3.40.50.2000">
    <property type="entry name" value="Glycogen Phosphorylase B"/>
    <property type="match status" value="1"/>
</dbReference>
<dbReference type="GO" id="GO:0016020">
    <property type="term" value="C:membrane"/>
    <property type="evidence" value="ECO:0007669"/>
    <property type="project" value="UniProtKB-SubCell"/>
</dbReference>
<keyword evidence="7" id="KW-1185">Reference proteome</keyword>
<comment type="caution">
    <text evidence="6">The sequence shown here is derived from an EMBL/GenBank/DDBJ whole genome shotgun (WGS) entry which is preliminary data.</text>
</comment>
<dbReference type="Pfam" id="PF00201">
    <property type="entry name" value="UDPGT"/>
    <property type="match status" value="1"/>
</dbReference>
<name>A0ABD1F5P4_HYPHA</name>
<gene>
    <name evidence="6" type="ORF">ABEB36_004331</name>
</gene>
<keyword evidence="5" id="KW-0472">Membrane</keyword>
<dbReference type="Proteomes" id="UP001566132">
    <property type="component" value="Unassembled WGS sequence"/>
</dbReference>
<dbReference type="AlphaFoldDB" id="A0ABD1F5P4"/>
<evidence type="ECO:0000313" key="7">
    <source>
        <dbReference type="Proteomes" id="UP001566132"/>
    </source>
</evidence>
<sequence>MKHLFLYLCFLIENIYTANILIIASFPSVSHLTSFQKLAKHLTKRSHNVDLVSSSHLSSKGDMDGYNDIKLDLQAAAIFPKELDYNIVTSISNDFIKNIKVLTLLESNICKLLFKTPEFSNLKNSMKKYDLVIMEFFASECYLGWAWYFQVPSVSIATTIPFPWVFDRFGIPDNPSYVPIYFSHTNSQMSFYERFGNTWKSVVTKFLYSYFTRNSTKETREFFGQHMPSLTDLSYNSSLLLIQSHFSIRDAISYPPNVIEVGGMHIEEPKRLNKTMDKLLQTDLEGIIFLSMGSLVPFETFPKIMLEAFFDAFAEIPYKVLIRAKPENFPDGLRIPKNVHFESWFPQIDILCDNRVKLFISHAGMMGYQEAVYCGQPILGIPLFAEQISNMKCILSRQFGMQIYEFTKKEILEKLQKLLKDPKYTKNAKKVSMEFKDRPMGPMDTAIYWIEYVIRHNGAPKLQSTVRQLFWYQYCILDIIVVCGLVLYISATLFYRMI</sequence>
<comment type="similarity">
    <text evidence="1 4">Belongs to the UDP-glycosyltransferase family.</text>
</comment>
<evidence type="ECO:0000256" key="4">
    <source>
        <dbReference type="RuleBase" id="RU003718"/>
    </source>
</evidence>
<dbReference type="PANTHER" id="PTHR48043">
    <property type="entry name" value="EG:EG0003.4 PROTEIN-RELATED"/>
    <property type="match status" value="1"/>
</dbReference>
<dbReference type="InterPro" id="IPR002213">
    <property type="entry name" value="UDP_glucos_trans"/>
</dbReference>
<dbReference type="PROSITE" id="PS00375">
    <property type="entry name" value="UDPGT"/>
    <property type="match status" value="1"/>
</dbReference>
<dbReference type="EC" id="2.4.1.17" evidence="5"/>
<evidence type="ECO:0000256" key="1">
    <source>
        <dbReference type="ARBA" id="ARBA00009995"/>
    </source>
</evidence>
<evidence type="ECO:0000256" key="2">
    <source>
        <dbReference type="ARBA" id="ARBA00022676"/>
    </source>
</evidence>
<keyword evidence="3 4" id="KW-0808">Transferase</keyword>
<evidence type="ECO:0000313" key="6">
    <source>
        <dbReference type="EMBL" id="KAL1509621.1"/>
    </source>
</evidence>
<evidence type="ECO:0000256" key="3">
    <source>
        <dbReference type="ARBA" id="ARBA00022679"/>
    </source>
</evidence>
<reference evidence="6 7" key="1">
    <citation type="submission" date="2024-05" db="EMBL/GenBank/DDBJ databases">
        <title>Genetic variation in Jamaican populations of the coffee berry borer (Hypothenemus hampei).</title>
        <authorList>
            <person name="Errbii M."/>
            <person name="Myrie A."/>
        </authorList>
    </citation>
    <scope>NUCLEOTIDE SEQUENCE [LARGE SCALE GENOMIC DNA]</scope>
    <source>
        <strain evidence="6">JA-Hopewell-2020-01-JO</strain>
        <tissue evidence="6">Whole body</tissue>
    </source>
</reference>
<dbReference type="GO" id="GO:0015020">
    <property type="term" value="F:glucuronosyltransferase activity"/>
    <property type="evidence" value="ECO:0007669"/>
    <property type="project" value="UniProtKB-EC"/>
</dbReference>
<dbReference type="InterPro" id="IPR050271">
    <property type="entry name" value="UDP-glycosyltransferase"/>
</dbReference>
<comment type="catalytic activity">
    <reaction evidence="5">
        <text>glucuronate acceptor + UDP-alpha-D-glucuronate = acceptor beta-D-glucuronoside + UDP + H(+)</text>
        <dbReference type="Rhea" id="RHEA:21032"/>
        <dbReference type="ChEBI" id="CHEBI:15378"/>
        <dbReference type="ChEBI" id="CHEBI:58052"/>
        <dbReference type="ChEBI" id="CHEBI:58223"/>
        <dbReference type="ChEBI" id="CHEBI:132367"/>
        <dbReference type="ChEBI" id="CHEBI:132368"/>
        <dbReference type="EC" id="2.4.1.17"/>
    </reaction>
</comment>
<keyword evidence="5" id="KW-1133">Transmembrane helix</keyword>
<comment type="subcellular location">
    <subcellularLocation>
        <location evidence="5">Membrane</location>
        <topology evidence="5">Single-pass membrane protein</topology>
    </subcellularLocation>
</comment>
<keyword evidence="5" id="KW-0812">Transmembrane</keyword>
<dbReference type="FunFam" id="3.40.50.2000:FF:000189">
    <property type="entry name" value="UDP-glucuronosyltransferase 2B14-like Protein"/>
    <property type="match status" value="1"/>
</dbReference>
<dbReference type="InterPro" id="IPR035595">
    <property type="entry name" value="UDP_glycos_trans_CS"/>
</dbReference>
<accession>A0ABD1F5P4</accession>
<evidence type="ECO:0000256" key="5">
    <source>
        <dbReference type="RuleBase" id="RU362059"/>
    </source>
</evidence>
<dbReference type="EMBL" id="JBDJPC010000003">
    <property type="protein sequence ID" value="KAL1509621.1"/>
    <property type="molecule type" value="Genomic_DNA"/>
</dbReference>
<feature type="transmembrane region" description="Helical" evidence="5">
    <location>
        <begin position="471"/>
        <end position="495"/>
    </location>
</feature>
<proteinExistence type="inferred from homology"/>
<keyword evidence="2 4" id="KW-0328">Glycosyltransferase</keyword>
<protein>
    <recommendedName>
        <fullName evidence="5">UDP-glucuronosyltransferase</fullName>
        <ecNumber evidence="5">2.4.1.17</ecNumber>
    </recommendedName>
</protein>
<dbReference type="SUPFAM" id="SSF53756">
    <property type="entry name" value="UDP-Glycosyltransferase/glycogen phosphorylase"/>
    <property type="match status" value="1"/>
</dbReference>
<dbReference type="PANTHER" id="PTHR48043:SF145">
    <property type="entry name" value="FI06409P-RELATED"/>
    <property type="match status" value="1"/>
</dbReference>
<dbReference type="CDD" id="cd03784">
    <property type="entry name" value="GT1_Gtf-like"/>
    <property type="match status" value="1"/>
</dbReference>